<proteinExistence type="predicted"/>
<keyword evidence="4" id="KW-0175">Coiled coil</keyword>
<feature type="transmembrane region" description="Helical" evidence="5">
    <location>
        <begin position="100"/>
        <end position="117"/>
    </location>
</feature>
<keyword evidence="2" id="KW-0547">Nucleotide-binding</keyword>
<evidence type="ECO:0000313" key="8">
    <source>
        <dbReference type="Proteomes" id="UP000886861"/>
    </source>
</evidence>
<dbReference type="EMBL" id="DVOJ01000012">
    <property type="protein sequence ID" value="HIV01533.1"/>
    <property type="molecule type" value="Genomic_DNA"/>
</dbReference>
<dbReference type="InterPro" id="IPR027417">
    <property type="entry name" value="P-loop_NTPase"/>
</dbReference>
<keyword evidence="5" id="KW-0812">Transmembrane</keyword>
<feature type="transmembrane region" description="Helical" evidence="5">
    <location>
        <begin position="349"/>
        <end position="367"/>
    </location>
</feature>
<evidence type="ECO:0000256" key="5">
    <source>
        <dbReference type="SAM" id="Phobius"/>
    </source>
</evidence>
<dbReference type="CDD" id="cd03230">
    <property type="entry name" value="ABC_DR_subfamily_A"/>
    <property type="match status" value="1"/>
</dbReference>
<evidence type="ECO:0000256" key="3">
    <source>
        <dbReference type="ARBA" id="ARBA00022840"/>
    </source>
</evidence>
<feature type="transmembrane region" description="Helical" evidence="5">
    <location>
        <begin position="69"/>
        <end position="88"/>
    </location>
</feature>
<feature type="coiled-coil region" evidence="4">
    <location>
        <begin position="710"/>
        <end position="737"/>
    </location>
</feature>
<dbReference type="SUPFAM" id="SSF52540">
    <property type="entry name" value="P-loop containing nucleoside triphosphate hydrolases"/>
    <property type="match status" value="1"/>
</dbReference>
<feature type="transmembrane region" description="Helical" evidence="5">
    <location>
        <begin position="237"/>
        <end position="256"/>
    </location>
</feature>
<protein>
    <submittedName>
        <fullName evidence="7">YwaF family protein</fullName>
    </submittedName>
</protein>
<reference evidence="7" key="1">
    <citation type="submission" date="2020-10" db="EMBL/GenBank/DDBJ databases">
        <authorList>
            <person name="Gilroy R."/>
        </authorList>
    </citation>
    <scope>NUCLEOTIDE SEQUENCE</scope>
    <source>
        <strain evidence="7">CHK186-9395</strain>
    </source>
</reference>
<accession>A0A9D1NFI6</accession>
<dbReference type="SMART" id="SM00382">
    <property type="entry name" value="AAA"/>
    <property type="match status" value="1"/>
</dbReference>
<feature type="transmembrane region" description="Helical" evidence="5">
    <location>
        <begin position="411"/>
        <end position="433"/>
    </location>
</feature>
<dbReference type="InterPro" id="IPR003439">
    <property type="entry name" value="ABC_transporter-like_ATP-bd"/>
</dbReference>
<feature type="transmembrane region" description="Helical" evidence="5">
    <location>
        <begin position="287"/>
        <end position="304"/>
    </location>
</feature>
<evidence type="ECO:0000259" key="6">
    <source>
        <dbReference type="PROSITE" id="PS50893"/>
    </source>
</evidence>
<evidence type="ECO:0000256" key="1">
    <source>
        <dbReference type="ARBA" id="ARBA00022448"/>
    </source>
</evidence>
<name>A0A9D1NFI6_9FIRM</name>
<dbReference type="AlphaFoldDB" id="A0A9D1NFI6"/>
<feature type="transmembrane region" description="Helical" evidence="5">
    <location>
        <begin position="30"/>
        <end position="49"/>
    </location>
</feature>
<keyword evidence="3" id="KW-0067">ATP-binding</keyword>
<comment type="caution">
    <text evidence="7">The sequence shown here is derived from an EMBL/GenBank/DDBJ whole genome shotgun (WGS) entry which is preliminary data.</text>
</comment>
<feature type="transmembrane region" description="Helical" evidence="5">
    <location>
        <begin position="262"/>
        <end position="280"/>
    </location>
</feature>
<evidence type="ECO:0000256" key="4">
    <source>
        <dbReference type="SAM" id="Coils"/>
    </source>
</evidence>
<dbReference type="GO" id="GO:0016887">
    <property type="term" value="F:ATP hydrolysis activity"/>
    <property type="evidence" value="ECO:0007669"/>
    <property type="project" value="InterPro"/>
</dbReference>
<feature type="transmembrane region" description="Helical" evidence="5">
    <location>
        <begin position="137"/>
        <end position="158"/>
    </location>
</feature>
<evidence type="ECO:0000256" key="2">
    <source>
        <dbReference type="ARBA" id="ARBA00022741"/>
    </source>
</evidence>
<feature type="transmembrane region" description="Helical" evidence="5">
    <location>
        <begin position="209"/>
        <end position="225"/>
    </location>
</feature>
<keyword evidence="1" id="KW-0813">Transport</keyword>
<feature type="transmembrane region" description="Helical" evidence="5">
    <location>
        <begin position="6"/>
        <end position="21"/>
    </location>
</feature>
<feature type="transmembrane region" description="Helical" evidence="5">
    <location>
        <begin position="170"/>
        <end position="197"/>
    </location>
</feature>
<feature type="domain" description="ABC transporter" evidence="6">
    <location>
        <begin position="479"/>
        <end position="711"/>
    </location>
</feature>
<dbReference type="InterPro" id="IPR003593">
    <property type="entry name" value="AAA+_ATPase"/>
</dbReference>
<reference evidence="7" key="2">
    <citation type="journal article" date="2021" name="PeerJ">
        <title>Extensive microbial diversity within the chicken gut microbiome revealed by metagenomics and culture.</title>
        <authorList>
            <person name="Gilroy R."/>
            <person name="Ravi A."/>
            <person name="Getino M."/>
            <person name="Pursley I."/>
            <person name="Horton D.L."/>
            <person name="Alikhan N.F."/>
            <person name="Baker D."/>
            <person name="Gharbi K."/>
            <person name="Hall N."/>
            <person name="Watson M."/>
            <person name="Adriaenssens E.M."/>
            <person name="Foster-Nyarko E."/>
            <person name="Jarju S."/>
            <person name="Secka A."/>
            <person name="Antonio M."/>
            <person name="Oren A."/>
            <person name="Chaudhuri R.R."/>
            <person name="La Ragione R."/>
            <person name="Hildebrand F."/>
            <person name="Pallen M.J."/>
        </authorList>
    </citation>
    <scope>NUCLEOTIDE SEQUENCE</scope>
    <source>
        <strain evidence="7">CHK186-9395</strain>
    </source>
</reference>
<dbReference type="PANTHER" id="PTHR42939:SF1">
    <property type="entry name" value="ABC TRANSPORTER ATP-BINDING PROTEIN ALBC-RELATED"/>
    <property type="match status" value="1"/>
</dbReference>
<dbReference type="Pfam" id="PF00005">
    <property type="entry name" value="ABC_tran"/>
    <property type="match status" value="1"/>
</dbReference>
<dbReference type="InterPro" id="IPR051782">
    <property type="entry name" value="ABC_Transporter_VariousFunc"/>
</dbReference>
<feature type="transmembrane region" description="Helical" evidence="5">
    <location>
        <begin position="316"/>
        <end position="337"/>
    </location>
</feature>
<dbReference type="PROSITE" id="PS00211">
    <property type="entry name" value="ABC_TRANSPORTER_1"/>
    <property type="match status" value="1"/>
</dbReference>
<dbReference type="Gene3D" id="3.40.50.300">
    <property type="entry name" value="P-loop containing nucleotide triphosphate hydrolases"/>
    <property type="match status" value="1"/>
</dbReference>
<dbReference type="Proteomes" id="UP000886861">
    <property type="component" value="Unassembled WGS sequence"/>
</dbReference>
<dbReference type="Pfam" id="PF14808">
    <property type="entry name" value="TMEM164"/>
    <property type="match status" value="1"/>
</dbReference>
<keyword evidence="5" id="KW-1133">Transmembrane helix</keyword>
<evidence type="ECO:0000313" key="7">
    <source>
        <dbReference type="EMBL" id="HIV01533.1"/>
    </source>
</evidence>
<sequence>MEYVTVLILAGLIFLSMFLLIRKFPNKQSLIYKIFVLLLIVFFAVRIIFADAFDSILALETTLFSKPMTAFLAILRWFSFTAITLTCLSAFTKAKSYKHIVAFISLFFFVLNLIFFKQNVVAFVGTPEVSFFHYRNILFMFELGILGGISAYELFNIIKNKELPTKKQVGIMFLVYGAVTIGCFPLSTFQVLFGFFGTALEDFNLSHRMFLYAMFLTLAILFIVFRKKDDATKKTMLLTASTNCLLLFCYHWNVLAFSYSDLPLHLCNTAVFLIFIAFAFNLKSVYYFTYFVNVVGSFFALSMPDTTATLFSYFGIHFWFTHAYVLILPILAMMLGLYKRPTFKYMRNAIFIFTGYFIAMVIANAWINTFASVDYFFLYGDVISNYIGFLEDIRLNFQWLINIGGTLYRVYWLYDILVYIGYVGIMFVIWGLYKLSYNVEDHYKELFKLRKIDKLNIAKLKREMGDVTKPINPEGVDMIKITNFSKTYGLNKHKAVDNFNLEIHEGEVFGFLGHNGAGKSTLIKCMVGIQSITEGNIEICGFDIEKQPLQAKLQMGYVSDNHAVYENLTGREYINYVADLYMVSKEDRDERLEKYTKMFQLEEAIDNQIKSYSHGMKQKLVVIAALIHNPKVWILDEPLTGLDPSSAYQIKECMREHASNGNIVFFSSHVIEVVEKICDRIAIIQKGVLQGVFDVKKLTDAGVDLEDLYLSFVENQKDKNEEELKKVQKLAFEIQNKK</sequence>
<dbReference type="InterPro" id="IPR017871">
    <property type="entry name" value="ABC_transporter-like_CS"/>
</dbReference>
<gene>
    <name evidence="7" type="ORF">IAA62_03160</name>
</gene>
<organism evidence="7 8">
    <name type="scientific">Candidatus Caccopulliclostridium gallistercoris</name>
    <dbReference type="NCBI Taxonomy" id="2840719"/>
    <lineage>
        <taxon>Bacteria</taxon>
        <taxon>Bacillati</taxon>
        <taxon>Bacillota</taxon>
        <taxon>Clostridia</taxon>
        <taxon>Candidatus Caccopulliclostridium</taxon>
    </lineage>
</organism>
<dbReference type="PROSITE" id="PS50893">
    <property type="entry name" value="ABC_TRANSPORTER_2"/>
    <property type="match status" value="1"/>
</dbReference>
<keyword evidence="5" id="KW-0472">Membrane</keyword>
<dbReference type="GO" id="GO:0005524">
    <property type="term" value="F:ATP binding"/>
    <property type="evidence" value="ECO:0007669"/>
    <property type="project" value="UniProtKB-KW"/>
</dbReference>
<dbReference type="PANTHER" id="PTHR42939">
    <property type="entry name" value="ABC TRANSPORTER ATP-BINDING PROTEIN ALBC-RELATED"/>
    <property type="match status" value="1"/>
</dbReference>